<accession>A0A240UEE6</accession>
<keyword evidence="3" id="KW-1185">Reference proteome</keyword>
<feature type="domain" description="DUF5666" evidence="1">
    <location>
        <begin position="60"/>
        <end position="121"/>
    </location>
</feature>
<feature type="domain" description="DUF5666" evidence="1">
    <location>
        <begin position="3"/>
        <end position="44"/>
    </location>
</feature>
<protein>
    <recommendedName>
        <fullName evidence="1">DUF5666 domain-containing protein</fullName>
    </recommendedName>
</protein>
<evidence type="ECO:0000313" key="3">
    <source>
        <dbReference type="Proteomes" id="UP000194440"/>
    </source>
</evidence>
<evidence type="ECO:0000313" key="2">
    <source>
        <dbReference type="EMBL" id="ART59443.1"/>
    </source>
</evidence>
<dbReference type="AlphaFoldDB" id="A0A240UEE6"/>
<dbReference type="Pfam" id="PF18914">
    <property type="entry name" value="DUF5666"/>
    <property type="match status" value="3"/>
</dbReference>
<feature type="domain" description="DUF5666" evidence="1">
    <location>
        <begin position="286"/>
        <end position="342"/>
    </location>
</feature>
<dbReference type="KEGG" id="acip:CBP36_11860"/>
<proteinExistence type="predicted"/>
<organism evidence="2 3">
    <name type="scientific">Acidovorax carolinensis</name>
    <dbReference type="NCBI Taxonomy" id="553814"/>
    <lineage>
        <taxon>Bacteria</taxon>
        <taxon>Pseudomonadati</taxon>
        <taxon>Pseudomonadota</taxon>
        <taxon>Betaproteobacteria</taxon>
        <taxon>Burkholderiales</taxon>
        <taxon>Comamonadaceae</taxon>
        <taxon>Acidovorax</taxon>
    </lineage>
</organism>
<name>A0A240UEE6_9BURK</name>
<evidence type="ECO:0000259" key="1">
    <source>
        <dbReference type="Pfam" id="PF18914"/>
    </source>
</evidence>
<dbReference type="InterPro" id="IPR043724">
    <property type="entry name" value="DUF5666"/>
</dbReference>
<gene>
    <name evidence="2" type="ORF">CBP36_11860</name>
</gene>
<dbReference type="EMBL" id="CP021366">
    <property type="protein sequence ID" value="ART59443.1"/>
    <property type="molecule type" value="Genomic_DNA"/>
</dbReference>
<dbReference type="KEGG" id="acis:CBP35_07060"/>
<reference evidence="2" key="1">
    <citation type="submission" date="2017-05" db="EMBL/GenBank/DDBJ databases">
        <title>Polyphasic characterization of four soil-derived phenanthrene-degrading Acidovorax strains and proposal of Acidovorax phenanthrenivorans sp. nov.</title>
        <authorList>
            <person name="Singleton D."/>
            <person name="Lee J."/>
            <person name="Dickey A.N."/>
            <person name="Stroud A."/>
            <person name="Scholl E.H."/>
            <person name="Wright F.A."/>
            <person name="Aitken M.D."/>
        </authorList>
    </citation>
    <scope>NUCLEOTIDE SEQUENCE</scope>
    <source>
        <strain evidence="2">P4</strain>
    </source>
</reference>
<dbReference type="Proteomes" id="UP000194440">
    <property type="component" value="Chromosome"/>
</dbReference>
<sequence>MDGFGSVIVNGVRFATDAAQISTEDADSLRLGMTVMVSGTINSDLTTGIATTVLSVPEFRGPVTAIDIVAGELGLWGNRISVDEATVYDGFTALSTIPMGVNVQVYALPVADGRWRASRIERTDSGGPLIVAGAIQEIDFASKTFRLGGQLVNFGAASFIGDLGSASLVNGITVYVRTTAMPVNGVINAQQIRPGHTLPTAGKFAANLLGIVSSFSSMSSEFVLYGIRVNAVSAQITGGPSSSIGSGVKLEVAGTMVDGVLMASRARIRHVPGTGGPASFELIGAVGAYQSLADFRVNGQPVNASGNNVVFINGSPTSIRNGVRVTVRGSQVISGVLQAEEIRYE</sequence>